<dbReference type="EMBL" id="RDQH01000333">
    <property type="protein sequence ID" value="RXH93143.1"/>
    <property type="molecule type" value="Genomic_DNA"/>
</dbReference>
<comment type="caution">
    <text evidence="6">The sequence shown here is derived from an EMBL/GenBank/DDBJ whole genome shotgun (WGS) entry which is preliminary data.</text>
</comment>
<dbReference type="InterPro" id="IPR011043">
    <property type="entry name" value="Gal_Oxase/kelch_b-propeller"/>
</dbReference>
<evidence type="ECO:0000256" key="2">
    <source>
        <dbReference type="ARBA" id="ARBA00022737"/>
    </source>
</evidence>
<dbReference type="InterPro" id="IPR021099">
    <property type="entry name" value="PORR_domain"/>
</dbReference>
<dbReference type="Pfam" id="PF24681">
    <property type="entry name" value="Kelch_KLHDC2_KLHL20_DRC7"/>
    <property type="match status" value="1"/>
</dbReference>
<dbReference type="InterPro" id="IPR015915">
    <property type="entry name" value="Kelch-typ_b-propeller"/>
</dbReference>
<reference evidence="6 7" key="1">
    <citation type="submission" date="2018-10" db="EMBL/GenBank/DDBJ databases">
        <title>A high-quality apple genome assembly.</title>
        <authorList>
            <person name="Hu J."/>
        </authorList>
    </citation>
    <scope>NUCLEOTIDE SEQUENCE [LARGE SCALE GENOMIC DNA]</scope>
    <source>
        <strain evidence="7">cv. HFTH1</strain>
        <tissue evidence="6">Young leaf</tissue>
    </source>
</reference>
<dbReference type="GO" id="GO:0003723">
    <property type="term" value="F:RNA binding"/>
    <property type="evidence" value="ECO:0007669"/>
    <property type="project" value="InterPro"/>
</dbReference>
<dbReference type="PANTHER" id="PTHR46093:SF5">
    <property type="entry name" value="OS02G0822800 PROTEIN"/>
    <property type="match status" value="1"/>
</dbReference>
<keyword evidence="7" id="KW-1185">Reference proteome</keyword>
<feature type="domain" description="PORR" evidence="4">
    <location>
        <begin position="633"/>
        <end position="959"/>
    </location>
</feature>
<evidence type="ECO:0000259" key="5">
    <source>
        <dbReference type="Pfam" id="PF24922"/>
    </source>
</evidence>
<protein>
    <submittedName>
        <fullName evidence="6">Uncharacterized protein</fullName>
    </submittedName>
</protein>
<dbReference type="Gene3D" id="2.120.10.80">
    <property type="entry name" value="Kelch-type beta propeller"/>
    <property type="match status" value="2"/>
</dbReference>
<feature type="domain" description="Acyl-CoA-binding" evidence="5">
    <location>
        <begin position="433"/>
        <end position="535"/>
    </location>
</feature>
<evidence type="ECO:0000313" key="6">
    <source>
        <dbReference type="EMBL" id="RXH93143.1"/>
    </source>
</evidence>
<sequence>MDECGHFCLLRFSRERDWKFNLHLRDSVYPEMLVETASMGNKGIVKNVDTSSWQTDLACDQWIALPVSGPRPPARYKHAAVVVDEKLYIVGGSRNGRHLSDVQVFDFRNLLWSKIKLKPNSNKFEDSGLQEVLPGISAHNMVRWGDKLLLLGGNSKKSSDSIIVWFIDLETHHCGIIETSGNVPVARGGQSMTLVGSRLIMFGGEDRTRRLLNDVNVLDLETMTWDVMKVTQTPPAPRFDHAAAVNAERYLLIFGGCSHATFFNDLHVLDLEAMEWSQPQIQGDLVAPRAGHAGITIDENWYIVGGGDNKNGCPETLVLNMSKLVWSVSTSVKQRDALASEGLTVCSATIDGKKHLVAFGGYNGNYSNEVFVMMPKPRDSSQPKIFQSPAAAAAAASVTAAYALSKIENFDSKTAELNSKGPENHHYEQDLTVEIEALSEEKSVLELSLAEVRAENSRIGQNIEEVNNTHAELSKELLSVQGQLVAERSRCFKLEAQISELQKKLESVQSIENEVQALRGQKSALERDELTSSAQRQGSGGVWRWIAGDGGEADPSSGLLEASFSINTQASSVFQAHDDDERSYNRSKLSLFKFKASLLSSQVTPFGPFNSFVQKRWLKPVISARTRLEDRTRDSKLDRLTTHLKKLDIILKLHDLMSSRKRGPFVSLQLMSRWRNLVGLNVGIGAFVHKYPHIFEVFTHPVRRSLCCRISKKMRGLIEEEAMAMKQWEFEVVHRVKRLLMMSVNGTLHVHALRLVRKEFGLPEDFRESILGKYSKDFRLIDLEVVELISRDENLDVAEVEKWRENEFREKWLSEFETKYAFPINFPTGYEIQAGFRDKLKNWQRLPYVKPYDRKEIASIRTCGGIERYEKRAVGILHEFLSLSVEKMVEVERLAHFRKDFAMVVNVRELILKHPGIFYISTRRNTQTVFLREAYSKGCLIESNPIYAVRRKTLDLVFLGCRNTRGMPAPEEIKAFKVDGDVKMDGDWVIPMLENLDNGS</sequence>
<dbReference type="STRING" id="3750.A0A498JHB4"/>
<evidence type="ECO:0000313" key="7">
    <source>
        <dbReference type="Proteomes" id="UP000290289"/>
    </source>
</evidence>
<dbReference type="AlphaFoldDB" id="A0A498JHB4"/>
<organism evidence="6 7">
    <name type="scientific">Malus domestica</name>
    <name type="common">Apple</name>
    <name type="synonym">Pyrus malus</name>
    <dbReference type="NCBI Taxonomy" id="3750"/>
    <lineage>
        <taxon>Eukaryota</taxon>
        <taxon>Viridiplantae</taxon>
        <taxon>Streptophyta</taxon>
        <taxon>Embryophyta</taxon>
        <taxon>Tracheophyta</taxon>
        <taxon>Spermatophyta</taxon>
        <taxon>Magnoliopsida</taxon>
        <taxon>eudicotyledons</taxon>
        <taxon>Gunneridae</taxon>
        <taxon>Pentapetalae</taxon>
        <taxon>rosids</taxon>
        <taxon>fabids</taxon>
        <taxon>Rosales</taxon>
        <taxon>Rosaceae</taxon>
        <taxon>Amygdaloideae</taxon>
        <taxon>Maleae</taxon>
        <taxon>Malus</taxon>
    </lineage>
</organism>
<dbReference type="InterPro" id="IPR006652">
    <property type="entry name" value="Kelch_1"/>
</dbReference>
<evidence type="ECO:0000256" key="1">
    <source>
        <dbReference type="ARBA" id="ARBA00022441"/>
    </source>
</evidence>
<keyword evidence="3" id="KW-0175">Coiled coil</keyword>
<accession>A0A498JHB4</accession>
<gene>
    <name evidence="6" type="ORF">DVH24_013719</name>
</gene>
<dbReference type="Pfam" id="PF01344">
    <property type="entry name" value="Kelch_1"/>
    <property type="match status" value="1"/>
</dbReference>
<dbReference type="InterPro" id="IPR056819">
    <property type="entry name" value="ACBP4-6_C"/>
</dbReference>
<dbReference type="Pfam" id="PF24922">
    <property type="entry name" value="ACBP4_C"/>
    <property type="match status" value="1"/>
</dbReference>
<evidence type="ECO:0000259" key="4">
    <source>
        <dbReference type="Pfam" id="PF11955"/>
    </source>
</evidence>
<dbReference type="Pfam" id="PF11955">
    <property type="entry name" value="PORR"/>
    <property type="match status" value="1"/>
</dbReference>
<dbReference type="Proteomes" id="UP000290289">
    <property type="component" value="Chromosome 7"/>
</dbReference>
<keyword evidence="2" id="KW-0677">Repeat</keyword>
<feature type="coiled-coil region" evidence="3">
    <location>
        <begin position="435"/>
        <end position="528"/>
    </location>
</feature>
<proteinExistence type="predicted"/>
<dbReference type="PANTHER" id="PTHR46093">
    <property type="entry name" value="ACYL-COA-BINDING DOMAIN-CONTAINING PROTEIN 5"/>
    <property type="match status" value="1"/>
</dbReference>
<name>A0A498JHB4_MALDO</name>
<keyword evidence="1" id="KW-0880">Kelch repeat</keyword>
<dbReference type="SUPFAM" id="SSF50965">
    <property type="entry name" value="Galactose oxidase, central domain"/>
    <property type="match status" value="1"/>
</dbReference>
<evidence type="ECO:0000256" key="3">
    <source>
        <dbReference type="SAM" id="Coils"/>
    </source>
</evidence>